<feature type="region of interest" description="Disordered" evidence="1">
    <location>
        <begin position="86"/>
        <end position="114"/>
    </location>
</feature>
<gene>
    <name evidence="2" type="ORF">FQN60_016150</name>
</gene>
<organism evidence="2 3">
    <name type="scientific">Etheostoma spectabile</name>
    <name type="common">orangethroat darter</name>
    <dbReference type="NCBI Taxonomy" id="54343"/>
    <lineage>
        <taxon>Eukaryota</taxon>
        <taxon>Metazoa</taxon>
        <taxon>Chordata</taxon>
        <taxon>Craniata</taxon>
        <taxon>Vertebrata</taxon>
        <taxon>Euteleostomi</taxon>
        <taxon>Actinopterygii</taxon>
        <taxon>Neopterygii</taxon>
        <taxon>Teleostei</taxon>
        <taxon>Neoteleostei</taxon>
        <taxon>Acanthomorphata</taxon>
        <taxon>Eupercaria</taxon>
        <taxon>Perciformes</taxon>
        <taxon>Percoidei</taxon>
        <taxon>Percidae</taxon>
        <taxon>Etheostomatinae</taxon>
        <taxon>Etheostoma</taxon>
    </lineage>
</organism>
<evidence type="ECO:0000313" key="3">
    <source>
        <dbReference type="Proteomes" id="UP000327493"/>
    </source>
</evidence>
<evidence type="ECO:0000313" key="2">
    <source>
        <dbReference type="EMBL" id="KAA8587288.1"/>
    </source>
</evidence>
<reference evidence="2 3" key="1">
    <citation type="submission" date="2019-08" db="EMBL/GenBank/DDBJ databases">
        <title>A chromosome-level genome assembly, high-density linkage maps, and genome scans reveal the genomic architecture of hybrid incompatibilities underlying speciation via character displacement in darters (Percidae: Etheostominae).</title>
        <authorList>
            <person name="Moran R.L."/>
            <person name="Catchen J.M."/>
            <person name="Fuller R.C."/>
        </authorList>
    </citation>
    <scope>NUCLEOTIDE SEQUENCE [LARGE SCALE GENOMIC DNA]</scope>
    <source>
        <strain evidence="2">EspeVRDwgs_2016</strain>
        <tissue evidence="2">Muscle</tissue>
    </source>
</reference>
<comment type="caution">
    <text evidence="2">The sequence shown here is derived from an EMBL/GenBank/DDBJ whole genome shotgun (WGS) entry which is preliminary data.</text>
</comment>
<dbReference type="AlphaFoldDB" id="A0A5J5CXU1"/>
<accession>A0A5J5CXU1</accession>
<feature type="compositionally biased region" description="Basic and acidic residues" evidence="1">
    <location>
        <begin position="92"/>
        <end position="114"/>
    </location>
</feature>
<protein>
    <submittedName>
        <fullName evidence="2">Uncharacterized protein</fullName>
    </submittedName>
</protein>
<keyword evidence="3" id="KW-1185">Reference proteome</keyword>
<name>A0A5J5CXU1_9PERO</name>
<sequence length="235" mass="26875">MTQARQAPRPKSPSVLQLKNSLPYYPVPSLMTPLSFYTPAGQENCSIWPDFGQRPKYAKFWYRDVKVFSINLNHWEPLESDESNLRGAVQNGRRDSQESFLEERRSKTGRADRKAKYLSSTSPYLRGEPLAKDKERNLSLCVAELFSCGLIHACNDWPALQARTEKETMSINLCNVNVRRPKNCKSTPVDNPNGLDQYLLLETPIPLWTGNRSVPRWKDNLPSDSIPEDQFPSES</sequence>
<dbReference type="Proteomes" id="UP000327493">
    <property type="component" value="Chromosome 12"/>
</dbReference>
<evidence type="ECO:0000256" key="1">
    <source>
        <dbReference type="SAM" id="MobiDB-lite"/>
    </source>
</evidence>
<dbReference type="EMBL" id="VOFY01000012">
    <property type="protein sequence ID" value="KAA8587288.1"/>
    <property type="molecule type" value="Genomic_DNA"/>
</dbReference>
<proteinExistence type="predicted"/>